<feature type="region of interest" description="Disordered" evidence="1">
    <location>
        <begin position="53"/>
        <end position="74"/>
    </location>
</feature>
<protein>
    <submittedName>
        <fullName evidence="2">Uncharacterized protein</fullName>
    </submittedName>
</protein>
<evidence type="ECO:0000313" key="3">
    <source>
        <dbReference type="Proteomes" id="UP000260721"/>
    </source>
</evidence>
<evidence type="ECO:0000256" key="1">
    <source>
        <dbReference type="SAM" id="MobiDB-lite"/>
    </source>
</evidence>
<accession>A0A3E3E6I6</accession>
<reference evidence="2 3" key="1">
    <citation type="submission" date="2018-08" db="EMBL/GenBank/DDBJ databases">
        <title>A genome reference for cultivated species of the human gut microbiota.</title>
        <authorList>
            <person name="Zou Y."/>
            <person name="Xue W."/>
            <person name="Luo G."/>
        </authorList>
    </citation>
    <scope>NUCLEOTIDE SEQUENCE [LARGE SCALE GENOMIC DNA]</scope>
    <source>
        <strain evidence="2 3">TF08-11</strain>
    </source>
</reference>
<gene>
    <name evidence="2" type="ORF">DXC78_04110</name>
</gene>
<organism evidence="2 3">
    <name type="scientific">Faecalicoccus pleomorphus</name>
    <dbReference type="NCBI Taxonomy" id="1323"/>
    <lineage>
        <taxon>Bacteria</taxon>
        <taxon>Bacillati</taxon>
        <taxon>Bacillota</taxon>
        <taxon>Erysipelotrichia</taxon>
        <taxon>Erysipelotrichales</taxon>
        <taxon>Erysipelotrichaceae</taxon>
        <taxon>Faecalicoccus</taxon>
    </lineage>
</organism>
<feature type="compositionally biased region" description="Basic and acidic residues" evidence="1">
    <location>
        <begin position="65"/>
        <end position="74"/>
    </location>
</feature>
<dbReference type="Proteomes" id="UP000260721">
    <property type="component" value="Unassembled WGS sequence"/>
</dbReference>
<dbReference type="EMBL" id="QUSK01000007">
    <property type="protein sequence ID" value="RGD77117.1"/>
    <property type="molecule type" value="Genomic_DNA"/>
</dbReference>
<name>A0A3E3E6I6_9FIRM</name>
<dbReference type="AlphaFoldDB" id="A0A3E3E6I6"/>
<proteinExistence type="predicted"/>
<comment type="caution">
    <text evidence="2">The sequence shown here is derived from an EMBL/GenBank/DDBJ whole genome shotgun (WGS) entry which is preliminary data.</text>
</comment>
<dbReference type="RefSeq" id="WP_117445860.1">
    <property type="nucleotide sequence ID" value="NZ_JBFBOW010000011.1"/>
</dbReference>
<sequence>MIRYEDIIRKIHLLENQKIKNEERIKKYSEENILIANKLKLLNQKKEMMEKMESDLSDILSSQKNNKETKENEN</sequence>
<evidence type="ECO:0000313" key="2">
    <source>
        <dbReference type="EMBL" id="RGD77117.1"/>
    </source>
</evidence>